<feature type="chain" id="PRO_5031457222" evidence="1">
    <location>
        <begin position="22"/>
        <end position="185"/>
    </location>
</feature>
<evidence type="ECO:0000259" key="2">
    <source>
        <dbReference type="Pfam" id="PF13568"/>
    </source>
</evidence>
<dbReference type="EMBL" id="JACGLT010000004">
    <property type="protein sequence ID" value="MBA6152393.1"/>
    <property type="molecule type" value="Genomic_DNA"/>
</dbReference>
<proteinExistence type="predicted"/>
<reference evidence="3 4" key="1">
    <citation type="submission" date="2020-07" db="EMBL/GenBank/DDBJ databases">
        <title>Bacterium isolated from marine sediment.</title>
        <authorList>
            <person name="Shang D."/>
        </authorList>
    </citation>
    <scope>NUCLEOTIDE SEQUENCE [LARGE SCALE GENOMIC DNA]</scope>
    <source>
        <strain evidence="3 4">F6074</strain>
    </source>
</reference>
<dbReference type="RefSeq" id="WP_182203923.1">
    <property type="nucleotide sequence ID" value="NZ_JACGLT010000004.1"/>
</dbReference>
<accession>A0A7W2M466</accession>
<feature type="signal peptide" evidence="1">
    <location>
        <begin position="1"/>
        <end position="21"/>
    </location>
</feature>
<keyword evidence="4" id="KW-1185">Reference proteome</keyword>
<feature type="domain" description="Outer membrane protein beta-barrel" evidence="2">
    <location>
        <begin position="21"/>
        <end position="166"/>
    </location>
</feature>
<dbReference type="Pfam" id="PF13568">
    <property type="entry name" value="OMP_b-brl_2"/>
    <property type="match status" value="1"/>
</dbReference>
<dbReference type="SUPFAM" id="SSF56925">
    <property type="entry name" value="OMPA-like"/>
    <property type="match status" value="1"/>
</dbReference>
<dbReference type="Proteomes" id="UP000541857">
    <property type="component" value="Unassembled WGS sequence"/>
</dbReference>
<gene>
    <name evidence="3" type="ORF">H3Z82_06610</name>
</gene>
<dbReference type="AlphaFoldDB" id="A0A7W2M466"/>
<sequence length="185" mass="20390">MKKLLLLSAFVVFGLSTSIKAQNVDFGLKTGLNIANLTGGDVDKNNLYSFHIGGLAEFKLSDTFALQPELLYTRQGSEVENSMKVKLDYLAIPVMAKYYLTDKFSLEAGPQFSFLIDDKAEFDDSALPDAETDASSFDFGLNIGLGYAITPNIFTQARYNYGITTVAENPDIKNSVFQISLGYKF</sequence>
<dbReference type="InterPro" id="IPR011250">
    <property type="entry name" value="OMP/PagP_B-barrel"/>
</dbReference>
<organism evidence="3 4">
    <name type="scientific">Gelidibacter maritimus</name>
    <dbReference type="NCBI Taxonomy" id="2761487"/>
    <lineage>
        <taxon>Bacteria</taxon>
        <taxon>Pseudomonadati</taxon>
        <taxon>Bacteroidota</taxon>
        <taxon>Flavobacteriia</taxon>
        <taxon>Flavobacteriales</taxon>
        <taxon>Flavobacteriaceae</taxon>
        <taxon>Gelidibacter</taxon>
    </lineage>
</organism>
<keyword evidence="1" id="KW-0732">Signal</keyword>
<protein>
    <submittedName>
        <fullName evidence="3">PorT family protein</fullName>
    </submittedName>
</protein>
<dbReference type="Gene3D" id="2.40.160.20">
    <property type="match status" value="1"/>
</dbReference>
<name>A0A7W2M466_9FLAO</name>
<comment type="caution">
    <text evidence="3">The sequence shown here is derived from an EMBL/GenBank/DDBJ whole genome shotgun (WGS) entry which is preliminary data.</text>
</comment>
<evidence type="ECO:0000313" key="4">
    <source>
        <dbReference type="Proteomes" id="UP000541857"/>
    </source>
</evidence>
<evidence type="ECO:0000256" key="1">
    <source>
        <dbReference type="SAM" id="SignalP"/>
    </source>
</evidence>
<dbReference type="InterPro" id="IPR025665">
    <property type="entry name" value="Beta-barrel_OMP_2"/>
</dbReference>
<evidence type="ECO:0000313" key="3">
    <source>
        <dbReference type="EMBL" id="MBA6152393.1"/>
    </source>
</evidence>